<evidence type="ECO:0000256" key="9">
    <source>
        <dbReference type="ARBA" id="ARBA00023204"/>
    </source>
</evidence>
<evidence type="ECO:0000259" key="10">
    <source>
        <dbReference type="Pfam" id="PF17946"/>
    </source>
</evidence>
<keyword evidence="9" id="KW-0234">DNA repair</keyword>
<proteinExistence type="predicted"/>
<reference evidence="12" key="1">
    <citation type="submission" date="2021-11" db="EMBL/GenBank/DDBJ databases">
        <title>Cultivation dependent microbiological survey of springs from the worlds oldest radium mine currently devoted to the extraction of radon-saturated water.</title>
        <authorList>
            <person name="Kapinusova G."/>
            <person name="Smrhova T."/>
            <person name="Strejcek M."/>
            <person name="Suman J."/>
            <person name="Jani K."/>
            <person name="Pajer P."/>
            <person name="Uhlik O."/>
        </authorList>
    </citation>
    <scope>NUCLEOTIDE SEQUENCE [LARGE SCALE GENOMIC DNA]</scope>
    <source>
        <strain evidence="12">J379</strain>
    </source>
</reference>
<keyword evidence="12" id="KW-1185">Reference proteome</keyword>
<evidence type="ECO:0000256" key="5">
    <source>
        <dbReference type="ARBA" id="ARBA00022806"/>
    </source>
</evidence>
<dbReference type="PANTHER" id="PTHR30591">
    <property type="entry name" value="RECBCD ENZYME SUBUNIT RECC"/>
    <property type="match status" value="1"/>
</dbReference>
<protein>
    <recommendedName>
        <fullName evidence="10">RecC C-terminal domain-containing protein</fullName>
    </recommendedName>
</protein>
<evidence type="ECO:0000313" key="11">
    <source>
        <dbReference type="EMBL" id="UUY06375.1"/>
    </source>
</evidence>
<evidence type="ECO:0000256" key="4">
    <source>
        <dbReference type="ARBA" id="ARBA00022801"/>
    </source>
</evidence>
<dbReference type="Pfam" id="PF17946">
    <property type="entry name" value="RecC_C"/>
    <property type="match status" value="1"/>
</dbReference>
<keyword evidence="3" id="KW-0227">DNA damage</keyword>
<accession>A0ABY5PPI4</accession>
<dbReference type="InterPro" id="IPR011335">
    <property type="entry name" value="Restrct_endonuc-II-like"/>
</dbReference>
<keyword evidence="8" id="KW-0238">DNA-binding</keyword>
<dbReference type="Gene3D" id="1.10.10.990">
    <property type="match status" value="1"/>
</dbReference>
<evidence type="ECO:0000256" key="2">
    <source>
        <dbReference type="ARBA" id="ARBA00022741"/>
    </source>
</evidence>
<dbReference type="InterPro" id="IPR041500">
    <property type="entry name" value="RecC_C"/>
</dbReference>
<dbReference type="Proteomes" id="UP001058860">
    <property type="component" value="Chromosome"/>
</dbReference>
<evidence type="ECO:0000256" key="3">
    <source>
        <dbReference type="ARBA" id="ARBA00022763"/>
    </source>
</evidence>
<keyword evidence="6" id="KW-0269">Exonuclease</keyword>
<feature type="domain" description="RecC C-terminal" evidence="10">
    <location>
        <begin position="2"/>
        <end position="227"/>
    </location>
</feature>
<name>A0ABY5PPI4_9ACTN</name>
<keyword evidence="5" id="KW-0347">Helicase</keyword>
<keyword evidence="1" id="KW-0540">Nuclease</keyword>
<evidence type="ECO:0000256" key="1">
    <source>
        <dbReference type="ARBA" id="ARBA00022722"/>
    </source>
</evidence>
<organism evidence="11 12">
    <name type="scientific">Svornostia abyssi</name>
    <dbReference type="NCBI Taxonomy" id="2898438"/>
    <lineage>
        <taxon>Bacteria</taxon>
        <taxon>Bacillati</taxon>
        <taxon>Actinomycetota</taxon>
        <taxon>Thermoleophilia</taxon>
        <taxon>Solirubrobacterales</taxon>
        <taxon>Baekduiaceae</taxon>
        <taxon>Svornostia</taxon>
    </lineage>
</organism>
<sequence length="312" mass="33747">MVELDDLVRFLQHPAKELLRRRLEVRYLEIEEDLDDDLPVELDGLAKWRVGDRLIDAVLGGCSMDEAVAAERARGGLPPGEIAGATIQEVRGTAQRIADAANAHLSARSAREALDVRVPLPGGRTLSGTVNGVAGDRLEVVTYSTVAAKHRLAAWARLLALAATYPSRTFSAATLGRGFRGRIVISSLGAPSDPLAELVRLVELMDVGLTEPLPFAAKTSEAYAAARARGAKNLAKLTEDKWVGSYKFPGENADLEHQRVHGGRVDLSVLTTPPARETESGEGWDERTPSRFGRIALRVWAPLLACEHLAEL</sequence>
<keyword evidence="4" id="KW-0378">Hydrolase</keyword>
<gene>
    <name evidence="11" type="ORF">LRS13_24905</name>
</gene>
<evidence type="ECO:0000256" key="7">
    <source>
        <dbReference type="ARBA" id="ARBA00022840"/>
    </source>
</evidence>
<dbReference type="EMBL" id="CP088295">
    <property type="protein sequence ID" value="UUY06375.1"/>
    <property type="molecule type" value="Genomic_DNA"/>
</dbReference>
<dbReference type="SUPFAM" id="SSF52980">
    <property type="entry name" value="Restriction endonuclease-like"/>
    <property type="match status" value="1"/>
</dbReference>
<evidence type="ECO:0000256" key="8">
    <source>
        <dbReference type="ARBA" id="ARBA00023125"/>
    </source>
</evidence>
<evidence type="ECO:0000313" key="12">
    <source>
        <dbReference type="Proteomes" id="UP001058860"/>
    </source>
</evidence>
<evidence type="ECO:0000256" key="6">
    <source>
        <dbReference type="ARBA" id="ARBA00022839"/>
    </source>
</evidence>
<keyword evidence="2" id="KW-0547">Nucleotide-binding</keyword>
<dbReference type="PANTHER" id="PTHR30591:SF1">
    <property type="entry name" value="RECBCD ENZYME SUBUNIT RECC"/>
    <property type="match status" value="1"/>
</dbReference>
<keyword evidence="7" id="KW-0067">ATP-binding</keyword>